<dbReference type="Gene3D" id="1.20.920.10">
    <property type="entry name" value="Bromodomain-like"/>
    <property type="match status" value="1"/>
</dbReference>
<evidence type="ECO:0000256" key="1">
    <source>
        <dbReference type="ARBA" id="ARBA00004123"/>
    </source>
</evidence>
<sequence>MAPTVPIEFAGQKESKKCSLPQMMGKSRKYSKGHSSGFVPDYRHAVETVGESEGFGSSGRVETEMAVSEDSYAPKRKCISLNTDGCESFVVPMQVLSLSKMSRSERKDLELRLKRELERVQVLQRKVASLKSNVVVVSPSSDIRSCSDGKKRPPLERSSEFSAPHGKKRAPAGRNGSRTKKSTSGSGAGGFEHAKLAAPVSTSNVLLMEKCKVLLDSLRSHQYGWAFNEPVDVVKLNIPDYYTVIKHPMDLGTVKSKFASGEYSSPLEFAADVRLTFSNALTYNPPGNDFHFMAKTLSKYFEVRWRSIEKKLPTTTEEQSVPSRAGDQIEREIITQIPPTKKKKNLVQNDNIVKPETVGQIMTCEERLKLSTELEALLAELPESIVDFLKEHSAGQANEDEIEIDIDALSDDTLFTLRKLLDNYMLERQKNQEKAEPCEIEGNFLNLISVISSGNDQIDEDVDVVGGNDPPVSSYPPVEIEKDVANRTSKCSSSSSSSSESGSSSSDSDSACSSRSGSDAAKVSVPGIDVKGNLGTEATLDQKKSDLGDSAIENSDFLDSLQGVGLVEHESECKPISAEADDRQEGESAPTERQVSPGKLYRAALLRSRFADTILKAREKALEKGEKRDPEKLRLEREELERRQKEEKARLQAEAKAAEEFRRKAEAEAAAEAKRKRELEREAARQALLKVRLTDGHVAMASLKGYYKAFEFLQMEKTVDINENSQFMEDLEMLRAAHDENLPSLTKEMSPEHSQDAFSSFKLQGSNPLEQLGLYMKVDDEDEEEEGEPPKSDPEPANDVEEGEID</sequence>
<evidence type="ECO:0000313" key="13">
    <source>
        <dbReference type="Proteomes" id="UP000516437"/>
    </source>
</evidence>
<feature type="coiled-coil region" evidence="8">
    <location>
        <begin position="635"/>
        <end position="682"/>
    </location>
</feature>
<keyword evidence="3 8" id="KW-0175">Coiled coil</keyword>
<dbReference type="PANTHER" id="PTHR46136">
    <property type="entry name" value="TRANSCRIPTION FACTOR GTE8"/>
    <property type="match status" value="1"/>
</dbReference>
<feature type="compositionally biased region" description="Basic residues" evidence="9">
    <location>
        <begin position="165"/>
        <end position="181"/>
    </location>
</feature>
<evidence type="ECO:0000256" key="7">
    <source>
        <dbReference type="PROSITE-ProRule" id="PRU00035"/>
    </source>
</evidence>
<protein>
    <submittedName>
        <fullName evidence="12">Transcription factor GTE10</fullName>
    </submittedName>
</protein>
<keyword evidence="5" id="KW-0804">Transcription</keyword>
<feature type="compositionally biased region" description="Basic and acidic residues" evidence="9">
    <location>
        <begin position="145"/>
        <end position="159"/>
    </location>
</feature>
<dbReference type="InterPro" id="IPR036427">
    <property type="entry name" value="Bromodomain-like_sf"/>
</dbReference>
<dbReference type="Pfam" id="PF17035">
    <property type="entry name" value="BET"/>
    <property type="match status" value="1"/>
</dbReference>
<evidence type="ECO:0000256" key="4">
    <source>
        <dbReference type="ARBA" id="ARBA00023117"/>
    </source>
</evidence>
<feature type="compositionally biased region" description="Acidic residues" evidence="9">
    <location>
        <begin position="796"/>
        <end position="806"/>
    </location>
</feature>
<dbReference type="InterPro" id="IPR038336">
    <property type="entry name" value="NET_sf"/>
</dbReference>
<gene>
    <name evidence="12" type="ORF">CJ030_MR4G021008</name>
</gene>
<feature type="region of interest" description="Disordered" evidence="9">
    <location>
        <begin position="771"/>
        <end position="806"/>
    </location>
</feature>
<dbReference type="InterPro" id="IPR001487">
    <property type="entry name" value="Bromodomain"/>
</dbReference>
<keyword evidence="2" id="KW-0805">Transcription regulation</keyword>
<dbReference type="AlphaFoldDB" id="A0A6A1VX48"/>
<evidence type="ECO:0000313" key="12">
    <source>
        <dbReference type="EMBL" id="KAB1217313.1"/>
    </source>
</evidence>
<dbReference type="PROSITE" id="PS51525">
    <property type="entry name" value="NET"/>
    <property type="match status" value="1"/>
</dbReference>
<name>A0A6A1VX48_9ROSI</name>
<evidence type="ECO:0000256" key="6">
    <source>
        <dbReference type="ARBA" id="ARBA00023242"/>
    </source>
</evidence>
<feature type="compositionally biased region" description="Low complexity" evidence="9">
    <location>
        <begin position="489"/>
        <end position="518"/>
    </location>
</feature>
<dbReference type="InterPro" id="IPR052442">
    <property type="entry name" value="Env_Response_Regulator"/>
</dbReference>
<feature type="coiled-coil region" evidence="8">
    <location>
        <begin position="106"/>
        <end position="133"/>
    </location>
</feature>
<evidence type="ECO:0000256" key="2">
    <source>
        <dbReference type="ARBA" id="ARBA00023015"/>
    </source>
</evidence>
<dbReference type="PRINTS" id="PR00503">
    <property type="entry name" value="BROMODOMAIN"/>
</dbReference>
<dbReference type="InterPro" id="IPR027353">
    <property type="entry name" value="NET_dom"/>
</dbReference>
<reference evidence="12 13" key="1">
    <citation type="journal article" date="2019" name="Plant Biotechnol. J.">
        <title>The red bayberry genome and genetic basis of sex determination.</title>
        <authorList>
            <person name="Jia H.M."/>
            <person name="Jia H.J."/>
            <person name="Cai Q.L."/>
            <person name="Wang Y."/>
            <person name="Zhao H.B."/>
            <person name="Yang W.F."/>
            <person name="Wang G.Y."/>
            <person name="Li Y.H."/>
            <person name="Zhan D.L."/>
            <person name="Shen Y.T."/>
            <person name="Niu Q.F."/>
            <person name="Chang L."/>
            <person name="Qiu J."/>
            <person name="Zhao L."/>
            <person name="Xie H.B."/>
            <person name="Fu W.Y."/>
            <person name="Jin J."/>
            <person name="Li X.W."/>
            <person name="Jiao Y."/>
            <person name="Zhou C.C."/>
            <person name="Tu T."/>
            <person name="Chai C.Y."/>
            <person name="Gao J.L."/>
            <person name="Fan L.J."/>
            <person name="van de Weg E."/>
            <person name="Wang J.Y."/>
            <person name="Gao Z.S."/>
        </authorList>
    </citation>
    <scope>NUCLEOTIDE SEQUENCE [LARGE SCALE GENOMIC DNA]</scope>
    <source>
        <tissue evidence="12">Leaves</tissue>
    </source>
</reference>
<dbReference type="CDD" id="cd05506">
    <property type="entry name" value="Bromo_plant1"/>
    <property type="match status" value="1"/>
</dbReference>
<dbReference type="GO" id="GO:0005634">
    <property type="term" value="C:nucleus"/>
    <property type="evidence" value="ECO:0007669"/>
    <property type="project" value="UniProtKB-SubCell"/>
</dbReference>
<dbReference type="SUPFAM" id="SSF47370">
    <property type="entry name" value="Bromodomain"/>
    <property type="match status" value="1"/>
</dbReference>
<dbReference type="PROSITE" id="PS50014">
    <property type="entry name" value="BROMODOMAIN_2"/>
    <property type="match status" value="1"/>
</dbReference>
<dbReference type="SMART" id="SM00297">
    <property type="entry name" value="BROMO"/>
    <property type="match status" value="1"/>
</dbReference>
<comment type="caution">
    <text evidence="12">The sequence shown here is derived from an EMBL/GenBank/DDBJ whole genome shotgun (WGS) entry which is preliminary data.</text>
</comment>
<feature type="region of interest" description="Disordered" evidence="9">
    <location>
        <begin position="140"/>
        <end position="191"/>
    </location>
</feature>
<keyword evidence="13" id="KW-1185">Reference proteome</keyword>
<dbReference type="OrthoDB" id="21449at2759"/>
<keyword evidence="4 7" id="KW-0103">Bromodomain</keyword>
<feature type="region of interest" description="Disordered" evidence="9">
    <location>
        <begin position="572"/>
        <end position="596"/>
    </location>
</feature>
<evidence type="ECO:0000259" key="11">
    <source>
        <dbReference type="PROSITE" id="PS51525"/>
    </source>
</evidence>
<dbReference type="InterPro" id="IPR037377">
    <property type="entry name" value="GTE_bromo"/>
</dbReference>
<proteinExistence type="predicted"/>
<keyword evidence="6" id="KW-0539">Nucleus</keyword>
<dbReference type="Gene3D" id="1.20.1270.220">
    <property type="match status" value="1"/>
</dbReference>
<evidence type="ECO:0000256" key="5">
    <source>
        <dbReference type="ARBA" id="ARBA00023163"/>
    </source>
</evidence>
<dbReference type="PANTHER" id="PTHR46136:SF33">
    <property type="entry name" value="TRANSCRIPTION FACTOR GTE10"/>
    <property type="match status" value="1"/>
</dbReference>
<dbReference type="Pfam" id="PF00439">
    <property type="entry name" value="Bromodomain"/>
    <property type="match status" value="1"/>
</dbReference>
<evidence type="ECO:0000256" key="9">
    <source>
        <dbReference type="SAM" id="MobiDB-lite"/>
    </source>
</evidence>
<evidence type="ECO:0000256" key="3">
    <source>
        <dbReference type="ARBA" id="ARBA00023054"/>
    </source>
</evidence>
<organism evidence="12 13">
    <name type="scientific">Morella rubra</name>
    <name type="common">Chinese bayberry</name>
    <dbReference type="NCBI Taxonomy" id="262757"/>
    <lineage>
        <taxon>Eukaryota</taxon>
        <taxon>Viridiplantae</taxon>
        <taxon>Streptophyta</taxon>
        <taxon>Embryophyta</taxon>
        <taxon>Tracheophyta</taxon>
        <taxon>Spermatophyta</taxon>
        <taxon>Magnoliopsida</taxon>
        <taxon>eudicotyledons</taxon>
        <taxon>Gunneridae</taxon>
        <taxon>Pentapetalae</taxon>
        <taxon>rosids</taxon>
        <taxon>fabids</taxon>
        <taxon>Fagales</taxon>
        <taxon>Myricaceae</taxon>
        <taxon>Morella</taxon>
    </lineage>
</organism>
<comment type="subcellular location">
    <subcellularLocation>
        <location evidence="1">Nucleus</location>
    </subcellularLocation>
</comment>
<evidence type="ECO:0000256" key="8">
    <source>
        <dbReference type="SAM" id="Coils"/>
    </source>
</evidence>
<dbReference type="EMBL" id="RXIC02000022">
    <property type="protein sequence ID" value="KAB1217313.1"/>
    <property type="molecule type" value="Genomic_DNA"/>
</dbReference>
<feature type="region of interest" description="Disordered" evidence="9">
    <location>
        <begin position="459"/>
        <end position="533"/>
    </location>
</feature>
<feature type="domain" description="NET" evidence="11">
    <location>
        <begin position="352"/>
        <end position="432"/>
    </location>
</feature>
<evidence type="ECO:0000259" key="10">
    <source>
        <dbReference type="PROSITE" id="PS50014"/>
    </source>
</evidence>
<feature type="region of interest" description="Disordered" evidence="9">
    <location>
        <begin position="16"/>
        <end position="35"/>
    </location>
</feature>
<feature type="domain" description="Bromo" evidence="10">
    <location>
        <begin position="219"/>
        <end position="291"/>
    </location>
</feature>
<accession>A0A6A1VX48</accession>
<dbReference type="Proteomes" id="UP000516437">
    <property type="component" value="Chromosome 4"/>
</dbReference>